<sequence length="258" mass="28191">MMWSRGWRRALVAAGTALTLLLAGPMLMLTSPRVDLDSHWATADRSPTRLAPHPDRVRDAVVQVYAARAFNWRGAFAVHTWIATKVANAPYYQVHEVTRWYRSTTTTHRQSPDRAWYGSAPWLLADYRGEMAARMIPGIIAAVADYPGAMEYDVWPGPNSNTFVAWVVRRVPELRVHLPAIAVGKDYLPEGVLAKAPSGSGYQLSLGGVFGWVVALEEGIELNLLGLTLGIDLTYPALKLPGIGRVGFAEPVMGNGAG</sequence>
<evidence type="ECO:0000313" key="1">
    <source>
        <dbReference type="EMBL" id="SHF76016.1"/>
    </source>
</evidence>
<evidence type="ECO:0000313" key="2">
    <source>
        <dbReference type="Proteomes" id="UP000184346"/>
    </source>
</evidence>
<dbReference type="Pfam" id="PF12570">
    <property type="entry name" value="DUF3750"/>
    <property type="match status" value="1"/>
</dbReference>
<reference evidence="1 2" key="1">
    <citation type="submission" date="2016-11" db="EMBL/GenBank/DDBJ databases">
        <authorList>
            <person name="Jaros S."/>
            <person name="Januszkiewicz K."/>
            <person name="Wedrychowicz H."/>
        </authorList>
    </citation>
    <scope>NUCLEOTIDE SEQUENCE [LARGE SCALE GENOMIC DNA]</scope>
    <source>
        <strain evidence="1 2">DSM 19980</strain>
    </source>
</reference>
<dbReference type="STRING" id="1121942.SAMN02745148_03466"/>
<dbReference type="AlphaFoldDB" id="A0A1M5EA08"/>
<dbReference type="EMBL" id="FQUJ01000021">
    <property type="protein sequence ID" value="SHF76016.1"/>
    <property type="molecule type" value="Genomic_DNA"/>
</dbReference>
<dbReference type="InterPro" id="IPR022224">
    <property type="entry name" value="DUF3750"/>
</dbReference>
<proteinExistence type="predicted"/>
<accession>A0A1M5EA08</accession>
<evidence type="ECO:0008006" key="3">
    <source>
        <dbReference type="Google" id="ProtNLM"/>
    </source>
</evidence>
<name>A0A1M5EA08_9GAMM</name>
<organism evidence="1 2">
    <name type="scientific">Modicisalibacter ilicicola DSM 19980</name>
    <dbReference type="NCBI Taxonomy" id="1121942"/>
    <lineage>
        <taxon>Bacteria</taxon>
        <taxon>Pseudomonadati</taxon>
        <taxon>Pseudomonadota</taxon>
        <taxon>Gammaproteobacteria</taxon>
        <taxon>Oceanospirillales</taxon>
        <taxon>Halomonadaceae</taxon>
        <taxon>Modicisalibacter</taxon>
    </lineage>
</organism>
<dbReference type="Proteomes" id="UP000184346">
    <property type="component" value="Unassembled WGS sequence"/>
</dbReference>
<gene>
    <name evidence="1" type="ORF">SAMN02745148_03466</name>
</gene>
<keyword evidence="2" id="KW-1185">Reference proteome</keyword>
<dbReference type="RefSeq" id="WP_072825182.1">
    <property type="nucleotide sequence ID" value="NZ_FQUJ01000021.1"/>
</dbReference>
<protein>
    <recommendedName>
        <fullName evidence="3">DUF3750 domain-containing protein</fullName>
    </recommendedName>
</protein>